<evidence type="ECO:0000259" key="10">
    <source>
        <dbReference type="Pfam" id="PF22608"/>
    </source>
</evidence>
<evidence type="ECO:0000256" key="4">
    <source>
        <dbReference type="ARBA" id="ARBA00022705"/>
    </source>
</evidence>
<dbReference type="GO" id="GO:0005524">
    <property type="term" value="F:ATP binding"/>
    <property type="evidence" value="ECO:0007669"/>
    <property type="project" value="UniProtKB-KW"/>
</dbReference>
<dbReference type="GO" id="GO:0046872">
    <property type="term" value="F:metal ion binding"/>
    <property type="evidence" value="ECO:0007669"/>
    <property type="project" value="UniProtKB-KW"/>
</dbReference>
<evidence type="ECO:0000256" key="6">
    <source>
        <dbReference type="ARBA" id="ARBA00022741"/>
    </source>
</evidence>
<evidence type="ECO:0000256" key="1">
    <source>
        <dbReference type="ARBA" id="ARBA00006360"/>
    </source>
</evidence>
<evidence type="ECO:0000256" key="8">
    <source>
        <dbReference type="ARBA" id="ARBA00022840"/>
    </source>
</evidence>
<dbReference type="Pfam" id="PF13177">
    <property type="entry name" value="DNA_pol3_delta2"/>
    <property type="match status" value="1"/>
</dbReference>
<dbReference type="NCBIfam" id="TIGR02397">
    <property type="entry name" value="dnaX_nterm"/>
    <property type="match status" value="1"/>
</dbReference>
<dbReference type="InterPro" id="IPR045085">
    <property type="entry name" value="HLD_clamp_pol_III_gamma_tau"/>
</dbReference>
<dbReference type="InterPro" id="IPR050238">
    <property type="entry name" value="DNA_Rep/Repair_Clamp_Loader"/>
</dbReference>
<evidence type="ECO:0000313" key="12">
    <source>
        <dbReference type="EMBL" id="CAF3788927.1"/>
    </source>
</evidence>
<dbReference type="GO" id="GO:0003677">
    <property type="term" value="F:DNA binding"/>
    <property type="evidence" value="ECO:0007669"/>
    <property type="project" value="InterPro"/>
</dbReference>
<dbReference type="InterPro" id="IPR022754">
    <property type="entry name" value="DNA_pol_III_gamma-3"/>
</dbReference>
<organism evidence="11 13">
    <name type="scientific">Rotaria magnacalcarata</name>
    <dbReference type="NCBI Taxonomy" id="392030"/>
    <lineage>
        <taxon>Eukaryota</taxon>
        <taxon>Metazoa</taxon>
        <taxon>Spiralia</taxon>
        <taxon>Gnathifera</taxon>
        <taxon>Rotifera</taxon>
        <taxon>Eurotatoria</taxon>
        <taxon>Bdelloidea</taxon>
        <taxon>Philodinida</taxon>
        <taxon>Philodinidae</taxon>
        <taxon>Rotaria</taxon>
    </lineage>
</organism>
<reference evidence="11" key="1">
    <citation type="submission" date="2021-02" db="EMBL/GenBank/DDBJ databases">
        <authorList>
            <person name="Nowell W R."/>
        </authorList>
    </citation>
    <scope>NUCLEOTIDE SEQUENCE</scope>
</reference>
<dbReference type="EMBL" id="CAJNOW010017997">
    <property type="protein sequence ID" value="CAF1661901.1"/>
    <property type="molecule type" value="Genomic_DNA"/>
</dbReference>
<evidence type="ECO:0000256" key="7">
    <source>
        <dbReference type="ARBA" id="ARBA00022833"/>
    </source>
</evidence>
<dbReference type="PANTHER" id="PTHR11669:SF0">
    <property type="entry name" value="PROTEIN STICHEL-LIKE 2"/>
    <property type="match status" value="1"/>
</dbReference>
<name>A0A816FIG6_9BILA</name>
<dbReference type="Pfam" id="PF12169">
    <property type="entry name" value="DNA_pol3_gamma3"/>
    <property type="match status" value="1"/>
</dbReference>
<evidence type="ECO:0000259" key="9">
    <source>
        <dbReference type="Pfam" id="PF12169"/>
    </source>
</evidence>
<dbReference type="Gene3D" id="3.40.50.300">
    <property type="entry name" value="P-loop containing nucleotide triphosphate hydrolases"/>
    <property type="match status" value="1"/>
</dbReference>
<dbReference type="SUPFAM" id="SSF52540">
    <property type="entry name" value="P-loop containing nucleoside triphosphate hydrolases"/>
    <property type="match status" value="1"/>
</dbReference>
<keyword evidence="4" id="KW-0235">DNA replication</keyword>
<dbReference type="Pfam" id="PF22608">
    <property type="entry name" value="DNAX_ATPase_lid"/>
    <property type="match status" value="1"/>
</dbReference>
<dbReference type="InterPro" id="IPR008921">
    <property type="entry name" value="DNA_pol3_clamp-load_cplx_C"/>
</dbReference>
<feature type="domain" description="DNA polymerase III gamma subunit" evidence="9">
    <location>
        <begin position="223"/>
        <end position="362"/>
    </location>
</feature>
<keyword evidence="5" id="KW-0479">Metal-binding</keyword>
<dbReference type="InterPro" id="IPR012763">
    <property type="entry name" value="DNA_pol_III_sug/sutau_N"/>
</dbReference>
<accession>A0A816FIG6</accession>
<keyword evidence="6" id="KW-0547">Nucleotide-binding</keyword>
<keyword evidence="7" id="KW-0862">Zinc</keyword>
<evidence type="ECO:0000256" key="5">
    <source>
        <dbReference type="ARBA" id="ARBA00022723"/>
    </source>
</evidence>
<dbReference type="SUPFAM" id="SSF48019">
    <property type="entry name" value="post-AAA+ oligomerization domain-like"/>
    <property type="match status" value="1"/>
</dbReference>
<dbReference type="Proteomes" id="UP000681720">
    <property type="component" value="Unassembled WGS sequence"/>
</dbReference>
<dbReference type="AlphaFoldDB" id="A0A816FIG6"/>
<sequence>MQEYQALARKYRPHILADLVGQDVLVDTITNAIAQNRIHHAFLFTGTRGVGKTTTARIIALSLNCIGENGEIHSPTATPCLKCTHCQQILAGNHPDVIEFDAASKTGIDSMREVIDSCMYPPIIARNKIYIIDENHQEILNLFFATTEIKKVPITITSRCQKFVLRNFETKTLSAHLMEIANKEGYKIEEKAIDLLAEMASGSARDGLSLLDQAISLSDDKNVTLNQVMKMLAVSERSITCNLFRGIIEQDCDKINQAINEISTSVADMQGVITDFLEIIVTGIRFLSYKGNNDNANAIILDTINALEGQINIQILLRMWQIALQTIDDLKIINNIVTLEVMIAKMMFSVRLPIPAEILQKLQLEAQETAEKLFSGSSAK</sequence>
<gene>
    <name evidence="12" type="ORF">GIL414_LOCUS440</name>
    <name evidence="11" type="ORF">KQP761_LOCUS32243</name>
</gene>
<dbReference type="GO" id="GO:0003887">
    <property type="term" value="F:DNA-directed DNA polymerase activity"/>
    <property type="evidence" value="ECO:0007669"/>
    <property type="project" value="InterPro"/>
</dbReference>
<evidence type="ECO:0008006" key="14">
    <source>
        <dbReference type="Google" id="ProtNLM"/>
    </source>
</evidence>
<dbReference type="FunFam" id="1.10.8.60:FF:000013">
    <property type="entry name" value="DNA polymerase III subunit gamma/tau"/>
    <property type="match status" value="1"/>
</dbReference>
<protein>
    <recommendedName>
        <fullName evidence="14">DNA polymerase III subunit gamma/tau</fullName>
    </recommendedName>
</protein>
<keyword evidence="2" id="KW-0808">Transferase</keyword>
<dbReference type="CDD" id="cd18137">
    <property type="entry name" value="HLD_clamp_pol_III_gamma_tau"/>
    <property type="match status" value="1"/>
</dbReference>
<dbReference type="OrthoDB" id="8123313at2759"/>
<proteinExistence type="inferred from homology"/>
<evidence type="ECO:0000256" key="3">
    <source>
        <dbReference type="ARBA" id="ARBA00022695"/>
    </source>
</evidence>
<comment type="similarity">
    <text evidence="1">Belongs to the DnaX/STICHEL family.</text>
</comment>
<dbReference type="EMBL" id="CAJOBJ010000048">
    <property type="protein sequence ID" value="CAF3788927.1"/>
    <property type="molecule type" value="Genomic_DNA"/>
</dbReference>
<dbReference type="Gene3D" id="1.20.272.10">
    <property type="match status" value="1"/>
</dbReference>
<dbReference type="GO" id="GO:0009360">
    <property type="term" value="C:DNA polymerase III complex"/>
    <property type="evidence" value="ECO:0007669"/>
    <property type="project" value="InterPro"/>
</dbReference>
<dbReference type="Proteomes" id="UP000663834">
    <property type="component" value="Unassembled WGS sequence"/>
</dbReference>
<keyword evidence="3" id="KW-0548">Nucleotidyltransferase</keyword>
<dbReference type="InterPro" id="IPR027417">
    <property type="entry name" value="P-loop_NTPase"/>
</dbReference>
<dbReference type="GO" id="GO:0006261">
    <property type="term" value="P:DNA-templated DNA replication"/>
    <property type="evidence" value="ECO:0007669"/>
    <property type="project" value="TreeGrafter"/>
</dbReference>
<feature type="domain" description="DNA polymerase III subunit gamma/tau helical lid" evidence="10">
    <location>
        <begin position="174"/>
        <end position="219"/>
    </location>
</feature>
<dbReference type="Gene3D" id="1.10.8.60">
    <property type="match status" value="1"/>
</dbReference>
<comment type="caution">
    <text evidence="11">The sequence shown here is derived from an EMBL/GenBank/DDBJ whole genome shotgun (WGS) entry which is preliminary data.</text>
</comment>
<evidence type="ECO:0000313" key="13">
    <source>
        <dbReference type="Proteomes" id="UP000663834"/>
    </source>
</evidence>
<evidence type="ECO:0000256" key="2">
    <source>
        <dbReference type="ARBA" id="ARBA00022679"/>
    </source>
</evidence>
<dbReference type="PANTHER" id="PTHR11669">
    <property type="entry name" value="REPLICATION FACTOR C / DNA POLYMERASE III GAMMA-TAU SUBUNIT"/>
    <property type="match status" value="1"/>
</dbReference>
<evidence type="ECO:0000313" key="11">
    <source>
        <dbReference type="EMBL" id="CAF1661901.1"/>
    </source>
</evidence>
<keyword evidence="8" id="KW-0067">ATP-binding</keyword>